<evidence type="ECO:0000256" key="2">
    <source>
        <dbReference type="ARBA" id="ARBA00022630"/>
    </source>
</evidence>
<organism evidence="6 7">
    <name type="scientific">Hansschlegelia quercus</name>
    <dbReference type="NCBI Taxonomy" id="2528245"/>
    <lineage>
        <taxon>Bacteria</taxon>
        <taxon>Pseudomonadati</taxon>
        <taxon>Pseudomonadota</taxon>
        <taxon>Alphaproteobacteria</taxon>
        <taxon>Hyphomicrobiales</taxon>
        <taxon>Methylopilaceae</taxon>
        <taxon>Hansschlegelia</taxon>
    </lineage>
</organism>
<evidence type="ECO:0000313" key="7">
    <source>
        <dbReference type="Proteomes" id="UP000291613"/>
    </source>
</evidence>
<dbReference type="GO" id="GO:0016491">
    <property type="term" value="F:oxidoreductase activity"/>
    <property type="evidence" value="ECO:0007669"/>
    <property type="project" value="UniProtKB-KW"/>
</dbReference>
<accession>A0A4Q9GED8</accession>
<dbReference type="Proteomes" id="UP000291613">
    <property type="component" value="Unassembled WGS sequence"/>
</dbReference>
<dbReference type="Pfam" id="PF03358">
    <property type="entry name" value="FMN_red"/>
    <property type="match status" value="1"/>
</dbReference>
<dbReference type="OrthoDB" id="1643408at2"/>
<dbReference type="SUPFAM" id="SSF52218">
    <property type="entry name" value="Flavoproteins"/>
    <property type="match status" value="1"/>
</dbReference>
<feature type="domain" description="NADPH-dependent FMN reductase-like" evidence="5">
    <location>
        <begin position="5"/>
        <end position="148"/>
    </location>
</feature>
<evidence type="ECO:0000259" key="5">
    <source>
        <dbReference type="Pfam" id="PF03358"/>
    </source>
</evidence>
<dbReference type="PANTHER" id="PTHR43408">
    <property type="entry name" value="FMN REDUCTASE (NADPH)"/>
    <property type="match status" value="1"/>
</dbReference>
<gene>
    <name evidence="6" type="ORF">EYR15_14150</name>
</gene>
<sequence>MSQRKIVAVTGSLSRPSGTRRLVEDVARRIQSRSAASLTIVDVAELAADLGLTYARPAVSPTLENALLAIENADLIVAGSPIYKGSYSGFFKHLIDLVDYRALTGCPVALLATGGSDRHALAVEHQMRPLFASFDAATLPTAVFVVDRDIVDGRVTNETVLARLDRLVGEAATALERRVHAA</sequence>
<comment type="caution">
    <text evidence="6">The sequence shown here is derived from an EMBL/GenBank/DDBJ whole genome shotgun (WGS) entry which is preliminary data.</text>
</comment>
<keyword evidence="4" id="KW-0560">Oxidoreductase</keyword>
<protein>
    <submittedName>
        <fullName evidence="6">FMN reductase</fullName>
    </submittedName>
</protein>
<reference evidence="6 7" key="1">
    <citation type="submission" date="2019-02" db="EMBL/GenBank/DDBJ databases">
        <title>Hansschlegelia quercus sp. nov., a novel methylotrophic bacterium from buds of oak (Quercus robur L.).</title>
        <authorList>
            <person name="Agafonova N.V."/>
            <person name="Kaparullina E.N."/>
            <person name="Grouzdev D.S."/>
            <person name="Doronina N.V."/>
        </authorList>
    </citation>
    <scope>NUCLEOTIDE SEQUENCE [LARGE SCALE GENOMIC DNA]</scope>
    <source>
        <strain evidence="6 7">Dub</strain>
    </source>
</reference>
<evidence type="ECO:0000256" key="3">
    <source>
        <dbReference type="ARBA" id="ARBA00022643"/>
    </source>
</evidence>
<comment type="similarity">
    <text evidence="1">Belongs to the SsuE family.</text>
</comment>
<dbReference type="InterPro" id="IPR005025">
    <property type="entry name" value="FMN_Rdtase-like_dom"/>
</dbReference>
<keyword evidence="2" id="KW-0285">Flavoprotein</keyword>
<keyword evidence="3" id="KW-0288">FMN</keyword>
<dbReference type="RefSeq" id="WP_131004207.1">
    <property type="nucleotide sequence ID" value="NZ_JBHSZR010000009.1"/>
</dbReference>
<dbReference type="AlphaFoldDB" id="A0A4Q9GED8"/>
<evidence type="ECO:0000256" key="1">
    <source>
        <dbReference type="ARBA" id="ARBA00005990"/>
    </source>
</evidence>
<dbReference type="PANTHER" id="PTHR43408:SF2">
    <property type="entry name" value="FMN REDUCTASE (NADPH)"/>
    <property type="match status" value="1"/>
</dbReference>
<dbReference type="InterPro" id="IPR029039">
    <property type="entry name" value="Flavoprotein-like_sf"/>
</dbReference>
<keyword evidence="7" id="KW-1185">Reference proteome</keyword>
<name>A0A4Q9GED8_9HYPH</name>
<evidence type="ECO:0000313" key="6">
    <source>
        <dbReference type="EMBL" id="TBN48723.1"/>
    </source>
</evidence>
<proteinExistence type="inferred from homology"/>
<dbReference type="InterPro" id="IPR051814">
    <property type="entry name" value="NAD(P)H-dep_FMN_reductase"/>
</dbReference>
<dbReference type="Gene3D" id="3.40.50.360">
    <property type="match status" value="1"/>
</dbReference>
<evidence type="ECO:0000256" key="4">
    <source>
        <dbReference type="ARBA" id="ARBA00023002"/>
    </source>
</evidence>
<dbReference type="EMBL" id="SIUB01000007">
    <property type="protein sequence ID" value="TBN48723.1"/>
    <property type="molecule type" value="Genomic_DNA"/>
</dbReference>